<name>A0ABN1MEV5_9FLAO</name>
<keyword evidence="1" id="KW-0812">Transmembrane</keyword>
<organism evidence="2 3">
    <name type="scientific">Gangjinia marincola</name>
    <dbReference type="NCBI Taxonomy" id="578463"/>
    <lineage>
        <taxon>Bacteria</taxon>
        <taxon>Pseudomonadati</taxon>
        <taxon>Bacteroidota</taxon>
        <taxon>Flavobacteriia</taxon>
        <taxon>Flavobacteriales</taxon>
        <taxon>Flavobacteriaceae</taxon>
        <taxon>Gangjinia</taxon>
    </lineage>
</organism>
<dbReference type="Proteomes" id="UP001500507">
    <property type="component" value="Unassembled WGS sequence"/>
</dbReference>
<keyword evidence="3" id="KW-1185">Reference proteome</keyword>
<dbReference type="InterPro" id="IPR025250">
    <property type="entry name" value="DUF4199"/>
</dbReference>
<feature type="transmembrane region" description="Helical" evidence="1">
    <location>
        <begin position="132"/>
        <end position="155"/>
    </location>
</feature>
<dbReference type="RefSeq" id="WP_343763199.1">
    <property type="nucleotide sequence ID" value="NZ_BAAAFG010000002.1"/>
</dbReference>
<evidence type="ECO:0000313" key="3">
    <source>
        <dbReference type="Proteomes" id="UP001500507"/>
    </source>
</evidence>
<gene>
    <name evidence="2" type="ORF">GCM10009117_04130</name>
</gene>
<keyword evidence="1" id="KW-0472">Membrane</keyword>
<comment type="caution">
    <text evidence="2">The sequence shown here is derived from an EMBL/GenBank/DDBJ whole genome shotgun (WGS) entry which is preliminary data.</text>
</comment>
<feature type="transmembrane region" description="Helical" evidence="1">
    <location>
        <begin position="7"/>
        <end position="23"/>
    </location>
</feature>
<dbReference type="EMBL" id="BAAAFG010000002">
    <property type="protein sequence ID" value="GAA0871267.1"/>
    <property type="molecule type" value="Genomic_DNA"/>
</dbReference>
<dbReference type="Pfam" id="PF13858">
    <property type="entry name" value="DUF4199"/>
    <property type="match status" value="1"/>
</dbReference>
<evidence type="ECO:0008006" key="4">
    <source>
        <dbReference type="Google" id="ProtNLM"/>
    </source>
</evidence>
<proteinExistence type="predicted"/>
<accession>A0ABN1MEV5</accession>
<evidence type="ECO:0000256" key="1">
    <source>
        <dbReference type="SAM" id="Phobius"/>
    </source>
</evidence>
<feature type="transmembrane region" description="Helical" evidence="1">
    <location>
        <begin position="35"/>
        <end position="55"/>
    </location>
</feature>
<feature type="transmembrane region" description="Helical" evidence="1">
    <location>
        <begin position="75"/>
        <end position="96"/>
    </location>
</feature>
<keyword evidence="1" id="KW-1133">Transmembrane helix</keyword>
<protein>
    <recommendedName>
        <fullName evidence="4">DUF4199 domain-containing protein</fullName>
    </recommendedName>
</protein>
<sequence>MNKFSIEIKWGIIFIVSLLLWMVGERAVGLHDEYIAKHAIYTNLFFFVAVAVYVLALRDKRKNYYDGTMTWQQGFVSGLIITVVVALLSAPAQYVISEFITPDYFKNITAYAVENKVMTQADAESYFSLENYIVQSVVSALAAGLLTSAIVALIMRKRESSIT</sequence>
<reference evidence="2 3" key="1">
    <citation type="journal article" date="2019" name="Int. J. Syst. Evol. Microbiol.">
        <title>The Global Catalogue of Microorganisms (GCM) 10K type strain sequencing project: providing services to taxonomists for standard genome sequencing and annotation.</title>
        <authorList>
            <consortium name="The Broad Institute Genomics Platform"/>
            <consortium name="The Broad Institute Genome Sequencing Center for Infectious Disease"/>
            <person name="Wu L."/>
            <person name="Ma J."/>
        </authorList>
    </citation>
    <scope>NUCLEOTIDE SEQUENCE [LARGE SCALE GENOMIC DNA]</scope>
    <source>
        <strain evidence="2 3">JCM 16082</strain>
    </source>
</reference>
<evidence type="ECO:0000313" key="2">
    <source>
        <dbReference type="EMBL" id="GAA0871267.1"/>
    </source>
</evidence>